<proteinExistence type="predicted"/>
<reference evidence="2 3" key="1">
    <citation type="submission" date="2018-11" db="EMBL/GenBank/DDBJ databases">
        <authorList>
            <consortium name="Pathogen Informatics"/>
        </authorList>
    </citation>
    <scope>NUCLEOTIDE SEQUENCE [LARGE SCALE GENOMIC DNA]</scope>
</reference>
<sequence length="67" mass="7943">MLGVPLGQKLLIFAFEQVILDFERLRKPSYALTVEANDEEVLERSRADLEELKESLRRKEQRRRDPT</sequence>
<keyword evidence="1" id="KW-0175">Coiled coil</keyword>
<evidence type="ECO:0000256" key="1">
    <source>
        <dbReference type="SAM" id="Coils"/>
    </source>
</evidence>
<accession>A0A3P8DSS7</accession>
<evidence type="ECO:0000313" key="2">
    <source>
        <dbReference type="EMBL" id="VDP34895.1"/>
    </source>
</evidence>
<dbReference type="Proteomes" id="UP000050761">
    <property type="component" value="Unassembled WGS sequence"/>
</dbReference>
<dbReference type="WBParaSite" id="HPBE_0002282201-mRNA-1">
    <property type="protein sequence ID" value="HPBE_0002282201-mRNA-1"/>
    <property type="gene ID" value="HPBE_0002282201"/>
</dbReference>
<organism evidence="3 4">
    <name type="scientific">Heligmosomoides polygyrus</name>
    <name type="common">Parasitic roundworm</name>
    <dbReference type="NCBI Taxonomy" id="6339"/>
    <lineage>
        <taxon>Eukaryota</taxon>
        <taxon>Metazoa</taxon>
        <taxon>Ecdysozoa</taxon>
        <taxon>Nematoda</taxon>
        <taxon>Chromadorea</taxon>
        <taxon>Rhabditida</taxon>
        <taxon>Rhabditina</taxon>
        <taxon>Rhabditomorpha</taxon>
        <taxon>Strongyloidea</taxon>
        <taxon>Heligmosomidae</taxon>
        <taxon>Heligmosomoides</taxon>
    </lineage>
</organism>
<reference evidence="4" key="2">
    <citation type="submission" date="2019-09" db="UniProtKB">
        <authorList>
            <consortium name="WormBaseParasite"/>
        </authorList>
    </citation>
    <scope>IDENTIFICATION</scope>
</reference>
<evidence type="ECO:0000313" key="3">
    <source>
        <dbReference type="Proteomes" id="UP000050761"/>
    </source>
</evidence>
<protein>
    <submittedName>
        <fullName evidence="4">Reverse transcriptase domain-containing protein</fullName>
    </submittedName>
</protein>
<feature type="coiled-coil region" evidence="1">
    <location>
        <begin position="35"/>
        <end position="62"/>
    </location>
</feature>
<name>A0A183GJH3_HELPZ</name>
<gene>
    <name evidence="2" type="ORF">HPBE_LOCUS22821</name>
</gene>
<dbReference type="AlphaFoldDB" id="A0A183GJH3"/>
<dbReference type="EMBL" id="UZAH01034389">
    <property type="protein sequence ID" value="VDP34895.1"/>
    <property type="molecule type" value="Genomic_DNA"/>
</dbReference>
<accession>A0A183GJH3</accession>
<evidence type="ECO:0000313" key="4">
    <source>
        <dbReference type="WBParaSite" id="HPBE_0002282201-mRNA-1"/>
    </source>
</evidence>
<keyword evidence="3" id="KW-1185">Reference proteome</keyword>